<gene>
    <name evidence="1" type="ORF">BD410DRAFT_644791</name>
</gene>
<dbReference type="VEuPathDB" id="FungiDB:BD410DRAFT_644791"/>
<accession>A0A4Y7PMV0</accession>
<dbReference type="Proteomes" id="UP000294933">
    <property type="component" value="Unassembled WGS sequence"/>
</dbReference>
<name>A0A4Y7PMV0_9AGAM</name>
<organism evidence="1 2">
    <name type="scientific">Rickenella mellea</name>
    <dbReference type="NCBI Taxonomy" id="50990"/>
    <lineage>
        <taxon>Eukaryota</taxon>
        <taxon>Fungi</taxon>
        <taxon>Dikarya</taxon>
        <taxon>Basidiomycota</taxon>
        <taxon>Agaricomycotina</taxon>
        <taxon>Agaricomycetes</taxon>
        <taxon>Hymenochaetales</taxon>
        <taxon>Rickenellaceae</taxon>
        <taxon>Rickenella</taxon>
    </lineage>
</organism>
<dbReference type="AlphaFoldDB" id="A0A4Y7PMV0"/>
<sequence>MSTSMLCKSRLPTLHLALTSSISLPTQKPSRLSSNMSLFLPEHRTSGIAMPTSILKPSCALSISSSALRYETP</sequence>
<evidence type="ECO:0000313" key="1">
    <source>
        <dbReference type="EMBL" id="TDL16172.1"/>
    </source>
</evidence>
<dbReference type="EMBL" id="ML170249">
    <property type="protein sequence ID" value="TDL16172.1"/>
    <property type="molecule type" value="Genomic_DNA"/>
</dbReference>
<protein>
    <submittedName>
        <fullName evidence="1">Uncharacterized protein</fullName>
    </submittedName>
</protein>
<evidence type="ECO:0000313" key="2">
    <source>
        <dbReference type="Proteomes" id="UP000294933"/>
    </source>
</evidence>
<keyword evidence="2" id="KW-1185">Reference proteome</keyword>
<reference evidence="1 2" key="1">
    <citation type="submission" date="2018-06" db="EMBL/GenBank/DDBJ databases">
        <title>A transcriptomic atlas of mushroom development highlights an independent origin of complex multicellularity.</title>
        <authorList>
            <consortium name="DOE Joint Genome Institute"/>
            <person name="Krizsan K."/>
            <person name="Almasi E."/>
            <person name="Merenyi Z."/>
            <person name="Sahu N."/>
            <person name="Viragh M."/>
            <person name="Koszo T."/>
            <person name="Mondo S."/>
            <person name="Kiss B."/>
            <person name="Balint B."/>
            <person name="Kues U."/>
            <person name="Barry K."/>
            <person name="Hegedus J.C."/>
            <person name="Henrissat B."/>
            <person name="Johnson J."/>
            <person name="Lipzen A."/>
            <person name="Ohm R."/>
            <person name="Nagy I."/>
            <person name="Pangilinan J."/>
            <person name="Yan J."/>
            <person name="Xiong Y."/>
            <person name="Grigoriev I.V."/>
            <person name="Hibbett D.S."/>
            <person name="Nagy L.G."/>
        </authorList>
    </citation>
    <scope>NUCLEOTIDE SEQUENCE [LARGE SCALE GENOMIC DNA]</scope>
    <source>
        <strain evidence="1 2">SZMC22713</strain>
    </source>
</reference>
<proteinExistence type="predicted"/>